<dbReference type="Gene3D" id="3.30.200.20">
    <property type="entry name" value="Phosphorylase Kinase, domain 1"/>
    <property type="match status" value="1"/>
</dbReference>
<evidence type="ECO:0000313" key="1">
    <source>
        <dbReference type="EMBL" id="CAG8789518.1"/>
    </source>
</evidence>
<dbReference type="AlphaFoldDB" id="A0A9N9P6Z9"/>
<accession>A0A9N9P6Z9</accession>
<proteinExistence type="predicted"/>
<organism evidence="1 2">
    <name type="scientific">Acaulospora morrowiae</name>
    <dbReference type="NCBI Taxonomy" id="94023"/>
    <lineage>
        <taxon>Eukaryota</taxon>
        <taxon>Fungi</taxon>
        <taxon>Fungi incertae sedis</taxon>
        <taxon>Mucoromycota</taxon>
        <taxon>Glomeromycotina</taxon>
        <taxon>Glomeromycetes</taxon>
        <taxon>Diversisporales</taxon>
        <taxon>Acaulosporaceae</taxon>
        <taxon>Acaulospora</taxon>
    </lineage>
</organism>
<feature type="non-terminal residue" evidence="1">
    <location>
        <position position="133"/>
    </location>
</feature>
<dbReference type="EMBL" id="CAJVPV010060011">
    <property type="protein sequence ID" value="CAG8789518.1"/>
    <property type="molecule type" value="Genomic_DNA"/>
</dbReference>
<dbReference type="Proteomes" id="UP000789342">
    <property type="component" value="Unassembled WGS sequence"/>
</dbReference>
<name>A0A9N9P6Z9_9GLOM</name>
<reference evidence="1" key="1">
    <citation type="submission" date="2021-06" db="EMBL/GenBank/DDBJ databases">
        <authorList>
            <person name="Kallberg Y."/>
            <person name="Tangrot J."/>
            <person name="Rosling A."/>
        </authorList>
    </citation>
    <scope>NUCLEOTIDE SEQUENCE</scope>
    <source>
        <strain evidence="1">CL551</strain>
    </source>
</reference>
<feature type="non-terminal residue" evidence="1">
    <location>
        <position position="1"/>
    </location>
</feature>
<keyword evidence="2" id="KW-1185">Reference proteome</keyword>
<sequence length="133" mass="15795">WCKKCMQNGWTSGNEQIDKLIQETQRKASAWSDNYLEWINYDQFSKIREIGEGAFSVVYKATWSDGRRTDDKEKRCSRTEPITVALKCIKNSQSITPYYIQNLKTYYRHFSTECPKRILNYLEFYGITQSPYT</sequence>
<protein>
    <submittedName>
        <fullName evidence="1">11054_t:CDS:1</fullName>
    </submittedName>
</protein>
<evidence type="ECO:0000313" key="2">
    <source>
        <dbReference type="Proteomes" id="UP000789342"/>
    </source>
</evidence>
<comment type="caution">
    <text evidence="1">The sequence shown here is derived from an EMBL/GenBank/DDBJ whole genome shotgun (WGS) entry which is preliminary data.</text>
</comment>
<dbReference type="OrthoDB" id="2432957at2759"/>
<dbReference type="SUPFAM" id="SSF56112">
    <property type="entry name" value="Protein kinase-like (PK-like)"/>
    <property type="match status" value="1"/>
</dbReference>
<dbReference type="InterPro" id="IPR011009">
    <property type="entry name" value="Kinase-like_dom_sf"/>
</dbReference>
<gene>
    <name evidence="1" type="ORF">AMORRO_LOCUS18013</name>
</gene>